<proteinExistence type="predicted"/>
<evidence type="ECO:0000313" key="2">
    <source>
        <dbReference type="EMBL" id="MBC9711848.1"/>
    </source>
</evidence>
<keyword evidence="1" id="KW-0732">Signal</keyword>
<comment type="caution">
    <text evidence="2">The sequence shown here is derived from an EMBL/GenBank/DDBJ whole genome shotgun (WGS) entry which is preliminary data.</text>
</comment>
<evidence type="ECO:0000313" key="3">
    <source>
        <dbReference type="Proteomes" id="UP000642284"/>
    </source>
</evidence>
<feature type="chain" id="PRO_5046068826" evidence="1">
    <location>
        <begin position="18"/>
        <end position="229"/>
    </location>
</feature>
<name>A0ABR7SBY4_9ACTN</name>
<dbReference type="InterPro" id="IPR011047">
    <property type="entry name" value="Quinoprotein_ADH-like_sf"/>
</dbReference>
<accession>A0ABR7SBY4</accession>
<protein>
    <submittedName>
        <fullName evidence="2">Uncharacterized protein</fullName>
    </submittedName>
</protein>
<gene>
    <name evidence="2" type="ORF">H9Y04_04595</name>
</gene>
<feature type="signal peptide" evidence="1">
    <location>
        <begin position="1"/>
        <end position="17"/>
    </location>
</feature>
<evidence type="ECO:0000256" key="1">
    <source>
        <dbReference type="SAM" id="SignalP"/>
    </source>
</evidence>
<dbReference type="Gene3D" id="2.130.10.10">
    <property type="entry name" value="YVTN repeat-like/Quinoprotein amine dehydrogenase"/>
    <property type="match status" value="1"/>
</dbReference>
<organism evidence="2 3">
    <name type="scientific">Streptomyces polyasparticus</name>
    <dbReference type="NCBI Taxonomy" id="2767826"/>
    <lineage>
        <taxon>Bacteria</taxon>
        <taxon>Bacillati</taxon>
        <taxon>Actinomycetota</taxon>
        <taxon>Actinomycetes</taxon>
        <taxon>Kitasatosporales</taxon>
        <taxon>Streptomycetaceae</taxon>
        <taxon>Streptomyces</taxon>
    </lineage>
</organism>
<dbReference type="SUPFAM" id="SSF50998">
    <property type="entry name" value="Quinoprotein alcohol dehydrogenase-like"/>
    <property type="match status" value="1"/>
</dbReference>
<keyword evidence="3" id="KW-1185">Reference proteome</keyword>
<reference evidence="2 3" key="1">
    <citation type="submission" date="2020-08" db="EMBL/GenBank/DDBJ databases">
        <title>Genemic of Streptomyces polyaspartic.</title>
        <authorList>
            <person name="Liu W."/>
        </authorList>
    </citation>
    <scope>NUCLEOTIDE SEQUENCE [LARGE SCALE GENOMIC DNA]</scope>
    <source>
        <strain evidence="2 3">TRM66268-LWL</strain>
    </source>
</reference>
<sequence length="229" mass="24361">MLPLALALAAAVPLITAAQDARPAPFGDRLVRYADATARPGGTLTAPDEPRLRIEGKAVHAYDRNSGRTRWSHSRDGRRPLALLPAPGHAAVLWDDGLVTDTEHAGDGGVRWHRAIPGGAKWLRGHGADGVLRALDPAARMIAVVTPERITAYRSADGDLRWVLPARRGCGFAPERAVRGDGAWLIAQPCADESVAWSAQMVAVDDLGRIAPKRRPMGNALPGPKAAAR</sequence>
<dbReference type="Proteomes" id="UP000642284">
    <property type="component" value="Unassembled WGS sequence"/>
</dbReference>
<dbReference type="InterPro" id="IPR015943">
    <property type="entry name" value="WD40/YVTN_repeat-like_dom_sf"/>
</dbReference>
<dbReference type="EMBL" id="JACTVJ010000004">
    <property type="protein sequence ID" value="MBC9711848.1"/>
    <property type="molecule type" value="Genomic_DNA"/>
</dbReference>